<evidence type="ECO:0008006" key="5">
    <source>
        <dbReference type="Google" id="ProtNLM"/>
    </source>
</evidence>
<feature type="compositionally biased region" description="Acidic residues" evidence="2">
    <location>
        <begin position="452"/>
        <end position="464"/>
    </location>
</feature>
<feature type="coiled-coil region" evidence="1">
    <location>
        <begin position="171"/>
        <end position="198"/>
    </location>
</feature>
<dbReference type="AlphaFoldDB" id="A0A0A1TRH5"/>
<reference evidence="3 4" key="1">
    <citation type="journal article" date="2015" name="Genome Announc.">
        <title>Draft Genome Sequence and Gene Annotation of the Entomopathogenic Fungus Verticillium hemipterigenum.</title>
        <authorList>
            <person name="Horn F."/>
            <person name="Habel A."/>
            <person name="Scharf D.H."/>
            <person name="Dworschak J."/>
            <person name="Brakhage A.A."/>
            <person name="Guthke R."/>
            <person name="Hertweck C."/>
            <person name="Linde J."/>
        </authorList>
    </citation>
    <scope>NUCLEOTIDE SEQUENCE [LARGE SCALE GENOMIC DNA]</scope>
</reference>
<protein>
    <recommendedName>
        <fullName evidence="5">Fungal N-terminal domain-containing protein</fullName>
    </recommendedName>
</protein>
<name>A0A0A1TRH5_9HYPO</name>
<sequence length="464" mass="52792">MAGYGVMVASIHLLSQSVFKTARTVHDLYNGSKEMEDFVREMKSLGRVLLIFQDACETALTEIPEGKLKQQLCDISTALFEDFEHVIGKISEHKKLANKFAQESGILNRLLNLLKWQRRASHIESVCITIEYLTSHANMFSNSVTMHYLVKRIKQLERGNNEVPLTLLLKIVSATEEIRREQRVANEAIKKIKSMDREVLRNVGLRSKQITAWESTSRKIQTEAEQCMDESRKYRAAAHRPEGQAQRKRSPMRRNKRPDVYFEWTSATPSSSSRSGSDQYPPSETSRRSRRSKFMPRDASAVSSRTWSSNTSSASDGTQYSERSRPTRWMPLRRPTSPTPRYAAWVRDHGHGVPVEGTPPDVLPSPDVRIISPPEGNFGSPSSPVDSSISRDPQGKDRDNETMLGLPTEVEPLRPLRTGSNSRRMRRHGSTFGPSGLFTQEDLEDRRRRKDEDDEDERSDDSSD</sequence>
<feature type="compositionally biased region" description="Low complexity" evidence="2">
    <location>
        <begin position="299"/>
        <end position="318"/>
    </location>
</feature>
<feature type="compositionally biased region" description="Basic residues" evidence="2">
    <location>
        <begin position="246"/>
        <end position="256"/>
    </location>
</feature>
<gene>
    <name evidence="3" type="ORF">VHEMI10187</name>
</gene>
<proteinExistence type="predicted"/>
<keyword evidence="4" id="KW-1185">Reference proteome</keyword>
<evidence type="ECO:0000313" key="3">
    <source>
        <dbReference type="EMBL" id="CEJ94670.1"/>
    </source>
</evidence>
<feature type="compositionally biased region" description="Low complexity" evidence="2">
    <location>
        <begin position="380"/>
        <end position="392"/>
    </location>
</feature>
<feature type="region of interest" description="Disordered" evidence="2">
    <location>
        <begin position="230"/>
        <end position="464"/>
    </location>
</feature>
<accession>A0A0A1TRH5</accession>
<keyword evidence="1" id="KW-0175">Coiled coil</keyword>
<dbReference type="EMBL" id="CDHN01000007">
    <property type="protein sequence ID" value="CEJ94670.1"/>
    <property type="molecule type" value="Genomic_DNA"/>
</dbReference>
<feature type="compositionally biased region" description="Low complexity" evidence="2">
    <location>
        <begin position="266"/>
        <end position="283"/>
    </location>
</feature>
<dbReference type="Proteomes" id="UP000039046">
    <property type="component" value="Unassembled WGS sequence"/>
</dbReference>
<evidence type="ECO:0000313" key="4">
    <source>
        <dbReference type="Proteomes" id="UP000039046"/>
    </source>
</evidence>
<organism evidence="3 4">
    <name type="scientific">[Torrubiella] hemipterigena</name>
    <dbReference type="NCBI Taxonomy" id="1531966"/>
    <lineage>
        <taxon>Eukaryota</taxon>
        <taxon>Fungi</taxon>
        <taxon>Dikarya</taxon>
        <taxon>Ascomycota</taxon>
        <taxon>Pezizomycotina</taxon>
        <taxon>Sordariomycetes</taxon>
        <taxon>Hypocreomycetidae</taxon>
        <taxon>Hypocreales</taxon>
        <taxon>Clavicipitaceae</taxon>
        <taxon>Clavicipitaceae incertae sedis</taxon>
        <taxon>'Torrubiella' clade</taxon>
    </lineage>
</organism>
<evidence type="ECO:0000256" key="2">
    <source>
        <dbReference type="SAM" id="MobiDB-lite"/>
    </source>
</evidence>
<evidence type="ECO:0000256" key="1">
    <source>
        <dbReference type="SAM" id="Coils"/>
    </source>
</evidence>
<dbReference type="HOGENOM" id="CLU_589479_0_0_1"/>